<comment type="caution">
    <text evidence="8">The sequence shown here is derived from an EMBL/GenBank/DDBJ whole genome shotgun (WGS) entry which is preliminary data.</text>
</comment>
<dbReference type="InterPro" id="IPR016177">
    <property type="entry name" value="DNA-bd_dom_sf"/>
</dbReference>
<dbReference type="OrthoDB" id="677684at2759"/>
<evidence type="ECO:0000256" key="4">
    <source>
        <dbReference type="ARBA" id="ARBA00023163"/>
    </source>
</evidence>
<dbReference type="EMBL" id="RWGY01000035">
    <property type="protein sequence ID" value="TVU13204.1"/>
    <property type="molecule type" value="Genomic_DNA"/>
</dbReference>
<protein>
    <recommendedName>
        <fullName evidence="7">AP2/ERF domain-containing protein</fullName>
    </recommendedName>
</protein>
<dbReference type="Pfam" id="PF00847">
    <property type="entry name" value="AP2"/>
    <property type="match status" value="1"/>
</dbReference>
<evidence type="ECO:0000256" key="3">
    <source>
        <dbReference type="ARBA" id="ARBA00023125"/>
    </source>
</evidence>
<dbReference type="InterPro" id="IPR001471">
    <property type="entry name" value="AP2/ERF_dom"/>
</dbReference>
<dbReference type="SUPFAM" id="SSF54171">
    <property type="entry name" value="DNA-binding domain"/>
    <property type="match status" value="1"/>
</dbReference>
<dbReference type="Gene3D" id="3.30.730.10">
    <property type="entry name" value="AP2/ERF domain"/>
    <property type="match status" value="1"/>
</dbReference>
<dbReference type="CDD" id="cd00018">
    <property type="entry name" value="AP2"/>
    <property type="match status" value="1"/>
</dbReference>
<evidence type="ECO:0000259" key="7">
    <source>
        <dbReference type="PROSITE" id="PS51032"/>
    </source>
</evidence>
<sequence length="191" mass="20296">MASAASSNNGSGSSAAAAAAMPKNLGYVGARHRPWGRWAAELRMPRSRDKMWIGTFATPKEAAHAYDAAIFCFYGHRIPKARKINFPTAPRPDIPENVRVGLTVASIKAIAEEYARRLAEYVPPPLPLPELPAVAPLMVEAAAASANGGGAAPATNDGGNVMMYMGEDITTIADCLLSINTEELDPIDLEY</sequence>
<dbReference type="GO" id="GO:0005634">
    <property type="term" value="C:nucleus"/>
    <property type="evidence" value="ECO:0007669"/>
    <property type="project" value="UniProtKB-SubCell"/>
</dbReference>
<dbReference type="GO" id="GO:0003700">
    <property type="term" value="F:DNA-binding transcription factor activity"/>
    <property type="evidence" value="ECO:0007669"/>
    <property type="project" value="InterPro"/>
</dbReference>
<comment type="subcellular location">
    <subcellularLocation>
        <location evidence="1">Nucleus</location>
    </subcellularLocation>
</comment>
<dbReference type="Gramene" id="TVU13204">
    <property type="protein sequence ID" value="TVU13204"/>
    <property type="gene ID" value="EJB05_40739"/>
</dbReference>
<keyword evidence="9" id="KW-1185">Reference proteome</keyword>
<keyword evidence="3" id="KW-0238">DNA-binding</keyword>
<proteinExistence type="inferred from homology"/>
<dbReference type="GO" id="GO:0006950">
    <property type="term" value="P:response to stress"/>
    <property type="evidence" value="ECO:0007669"/>
    <property type="project" value="TreeGrafter"/>
</dbReference>
<dbReference type="PANTHER" id="PTHR31241:SF5">
    <property type="entry name" value="OS08G0521600 PROTEIN"/>
    <property type="match status" value="1"/>
</dbReference>
<evidence type="ECO:0000256" key="5">
    <source>
        <dbReference type="ARBA" id="ARBA00023242"/>
    </source>
</evidence>
<evidence type="ECO:0000256" key="2">
    <source>
        <dbReference type="ARBA" id="ARBA00023015"/>
    </source>
</evidence>
<feature type="non-terminal residue" evidence="8">
    <location>
        <position position="1"/>
    </location>
</feature>
<dbReference type="InterPro" id="IPR036955">
    <property type="entry name" value="AP2/ERF_dom_sf"/>
</dbReference>
<gene>
    <name evidence="8" type="ORF">EJB05_40739</name>
</gene>
<dbReference type="Proteomes" id="UP000324897">
    <property type="component" value="Unassembled WGS sequence"/>
</dbReference>
<feature type="domain" description="AP2/ERF" evidence="7">
    <location>
        <begin position="26"/>
        <end position="87"/>
    </location>
</feature>
<reference evidence="8 9" key="1">
    <citation type="journal article" date="2019" name="Sci. Rep.">
        <title>A high-quality genome of Eragrostis curvula grass provides insights into Poaceae evolution and supports new strategies to enhance forage quality.</title>
        <authorList>
            <person name="Carballo J."/>
            <person name="Santos B.A.C.M."/>
            <person name="Zappacosta D."/>
            <person name="Garbus I."/>
            <person name="Selva J.P."/>
            <person name="Gallo C.A."/>
            <person name="Diaz A."/>
            <person name="Albertini E."/>
            <person name="Caccamo M."/>
            <person name="Echenique V."/>
        </authorList>
    </citation>
    <scope>NUCLEOTIDE SEQUENCE [LARGE SCALE GENOMIC DNA]</scope>
    <source>
        <strain evidence="9">cv. Victoria</strain>
        <tissue evidence="8">Leaf</tissue>
    </source>
</reference>
<dbReference type="PRINTS" id="PR00367">
    <property type="entry name" value="ETHRSPELEMNT"/>
</dbReference>
<accession>A0A5J9TPB9</accession>
<dbReference type="SMART" id="SM00380">
    <property type="entry name" value="AP2"/>
    <property type="match status" value="1"/>
</dbReference>
<keyword evidence="2" id="KW-0805">Transcription regulation</keyword>
<evidence type="ECO:0000256" key="6">
    <source>
        <dbReference type="ARBA" id="ARBA00024343"/>
    </source>
</evidence>
<keyword evidence="4" id="KW-0804">Transcription</keyword>
<dbReference type="PANTHER" id="PTHR31241">
    <property type="entry name" value="DEHYDRATION-RESPONSIVE ELEMENT-BINDING PROTEIN 2C"/>
    <property type="match status" value="1"/>
</dbReference>
<comment type="similarity">
    <text evidence="6">Belongs to the AP2/ERF transcription factor family. ERF subfamily.</text>
</comment>
<evidence type="ECO:0000313" key="9">
    <source>
        <dbReference type="Proteomes" id="UP000324897"/>
    </source>
</evidence>
<dbReference type="GO" id="GO:0000976">
    <property type="term" value="F:transcription cis-regulatory region binding"/>
    <property type="evidence" value="ECO:0007669"/>
    <property type="project" value="TreeGrafter"/>
</dbReference>
<evidence type="ECO:0000313" key="8">
    <source>
        <dbReference type="EMBL" id="TVU13204.1"/>
    </source>
</evidence>
<keyword evidence="5" id="KW-0539">Nucleus</keyword>
<organism evidence="8 9">
    <name type="scientific">Eragrostis curvula</name>
    <name type="common">weeping love grass</name>
    <dbReference type="NCBI Taxonomy" id="38414"/>
    <lineage>
        <taxon>Eukaryota</taxon>
        <taxon>Viridiplantae</taxon>
        <taxon>Streptophyta</taxon>
        <taxon>Embryophyta</taxon>
        <taxon>Tracheophyta</taxon>
        <taxon>Spermatophyta</taxon>
        <taxon>Magnoliopsida</taxon>
        <taxon>Liliopsida</taxon>
        <taxon>Poales</taxon>
        <taxon>Poaceae</taxon>
        <taxon>PACMAD clade</taxon>
        <taxon>Chloridoideae</taxon>
        <taxon>Eragrostideae</taxon>
        <taxon>Eragrostidinae</taxon>
        <taxon>Eragrostis</taxon>
    </lineage>
</organism>
<dbReference type="PROSITE" id="PS51032">
    <property type="entry name" value="AP2_ERF"/>
    <property type="match status" value="1"/>
</dbReference>
<dbReference type="AlphaFoldDB" id="A0A5J9TPB9"/>
<evidence type="ECO:0000256" key="1">
    <source>
        <dbReference type="ARBA" id="ARBA00004123"/>
    </source>
</evidence>
<dbReference type="GO" id="GO:0045893">
    <property type="term" value="P:positive regulation of DNA-templated transcription"/>
    <property type="evidence" value="ECO:0007669"/>
    <property type="project" value="TreeGrafter"/>
</dbReference>
<name>A0A5J9TPB9_9POAL</name>